<dbReference type="EMBL" id="CM004472">
    <property type="protein sequence ID" value="OCT85940.1"/>
    <property type="molecule type" value="Genomic_DNA"/>
</dbReference>
<proteinExistence type="predicted"/>
<dbReference type="Proteomes" id="UP000694892">
    <property type="component" value="Chromosome 4L"/>
</dbReference>
<feature type="signal peptide" evidence="1">
    <location>
        <begin position="1"/>
        <end position="21"/>
    </location>
</feature>
<reference evidence="3" key="1">
    <citation type="journal article" date="2016" name="Nature">
        <title>Genome evolution in the allotetraploid frog Xenopus laevis.</title>
        <authorList>
            <person name="Session A.M."/>
            <person name="Uno Y."/>
            <person name="Kwon T."/>
            <person name="Chapman J.A."/>
            <person name="Toyoda A."/>
            <person name="Takahashi S."/>
            <person name="Fukui A."/>
            <person name="Hikosaka A."/>
            <person name="Suzuki A."/>
            <person name="Kondo M."/>
            <person name="van Heeringen S.J."/>
            <person name="Quigley I."/>
            <person name="Heinz S."/>
            <person name="Ogino H."/>
            <person name="Ochi H."/>
            <person name="Hellsten U."/>
            <person name="Lyons J.B."/>
            <person name="Simakov O."/>
            <person name="Putnam N."/>
            <person name="Stites J."/>
            <person name="Kuroki Y."/>
            <person name="Tanaka T."/>
            <person name="Michiue T."/>
            <person name="Watanabe M."/>
            <person name="Bogdanovic O."/>
            <person name="Lister R."/>
            <person name="Georgiou G."/>
            <person name="Paranjpe S.S."/>
            <person name="van Kruijsbergen I."/>
            <person name="Shu S."/>
            <person name="Carlson J."/>
            <person name="Kinoshita T."/>
            <person name="Ohta Y."/>
            <person name="Mawaribuchi S."/>
            <person name="Jenkins J."/>
            <person name="Grimwood J."/>
            <person name="Schmutz J."/>
            <person name="Mitros T."/>
            <person name="Mozaffari S.V."/>
            <person name="Suzuki Y."/>
            <person name="Haramoto Y."/>
            <person name="Yamamoto T.S."/>
            <person name="Takagi C."/>
            <person name="Heald R."/>
            <person name="Miller K."/>
            <person name="Haudenschild C."/>
            <person name="Kitzman J."/>
            <person name="Nakayama T."/>
            <person name="Izutsu Y."/>
            <person name="Robert J."/>
            <person name="Fortriede J."/>
            <person name="Burns K."/>
            <person name="Lotay V."/>
            <person name="Karimi K."/>
            <person name="Yasuoka Y."/>
            <person name="Dichmann D.S."/>
            <person name="Flajnik M.F."/>
            <person name="Houston D.W."/>
            <person name="Shendure J."/>
            <person name="DuPasquier L."/>
            <person name="Vize P.D."/>
            <person name="Zorn A.M."/>
            <person name="Ito M."/>
            <person name="Marcotte E.M."/>
            <person name="Wallingford J.B."/>
            <person name="Ito Y."/>
            <person name="Asashima M."/>
            <person name="Ueno N."/>
            <person name="Matsuda Y."/>
            <person name="Veenstra G.J."/>
            <person name="Fujiyama A."/>
            <person name="Harland R.M."/>
            <person name="Taira M."/>
            <person name="Rokhsar D.S."/>
        </authorList>
    </citation>
    <scope>NUCLEOTIDE SEQUENCE [LARGE SCALE GENOMIC DNA]</scope>
    <source>
        <strain evidence="3">J</strain>
    </source>
</reference>
<name>A0A974HPX4_XENLA</name>
<feature type="chain" id="PRO_5037501615" evidence="1">
    <location>
        <begin position="22"/>
        <end position="133"/>
    </location>
</feature>
<protein>
    <submittedName>
        <fullName evidence="2">Uncharacterized protein</fullName>
    </submittedName>
</protein>
<evidence type="ECO:0000256" key="1">
    <source>
        <dbReference type="SAM" id="SignalP"/>
    </source>
</evidence>
<evidence type="ECO:0000313" key="3">
    <source>
        <dbReference type="Proteomes" id="UP000694892"/>
    </source>
</evidence>
<accession>A0A974HPX4</accession>
<dbReference type="AlphaFoldDB" id="A0A974HPX4"/>
<keyword evidence="1" id="KW-0732">Signal</keyword>
<evidence type="ECO:0000313" key="2">
    <source>
        <dbReference type="EMBL" id="OCT85940.1"/>
    </source>
</evidence>
<gene>
    <name evidence="2" type="ORF">XELAEV_18024109mg</name>
</gene>
<sequence length="133" mass="14529">MGFGTTRTSQLCLYFAGLLSASVLLRDGRRVLSIAALESCAANGTHRIFLPQAQKEVPVPFSLTRVARGMQANLRQGQPRITWSLQGALVPIYPGTTPHTTAAKLPGGNNQRHLLSPSGRQSFSRYINHCSRR</sequence>
<organism evidence="2 3">
    <name type="scientific">Xenopus laevis</name>
    <name type="common">African clawed frog</name>
    <dbReference type="NCBI Taxonomy" id="8355"/>
    <lineage>
        <taxon>Eukaryota</taxon>
        <taxon>Metazoa</taxon>
        <taxon>Chordata</taxon>
        <taxon>Craniata</taxon>
        <taxon>Vertebrata</taxon>
        <taxon>Euteleostomi</taxon>
        <taxon>Amphibia</taxon>
        <taxon>Batrachia</taxon>
        <taxon>Anura</taxon>
        <taxon>Pipoidea</taxon>
        <taxon>Pipidae</taxon>
        <taxon>Xenopodinae</taxon>
        <taxon>Xenopus</taxon>
        <taxon>Xenopus</taxon>
    </lineage>
</organism>